<dbReference type="EMBL" id="OX458333">
    <property type="protein sequence ID" value="CAI8957091.1"/>
    <property type="molecule type" value="Genomic_DNA"/>
</dbReference>
<dbReference type="InterPro" id="IPR003565">
    <property type="entry name" value="Tetra_PHTase"/>
</dbReference>
<protein>
    <recommendedName>
        <fullName evidence="2">Bis(5'-nucleosyl)-tetraphosphatase [asymmetrical]</fullName>
    </recommendedName>
    <alternativeName>
        <fullName evidence="5">Diadenosine 5',5'''-P1,P4-tetraphosphate asymmetrical hydrolase</fullName>
    </alternativeName>
</protein>
<dbReference type="SUPFAM" id="SSF55811">
    <property type="entry name" value="Nudix"/>
    <property type="match status" value="1"/>
</dbReference>
<evidence type="ECO:0000259" key="6">
    <source>
        <dbReference type="PROSITE" id="PS51462"/>
    </source>
</evidence>
<dbReference type="PROSITE" id="PS51462">
    <property type="entry name" value="NUDIX"/>
    <property type="match status" value="1"/>
</dbReference>
<feature type="domain" description="Nudix hydrolase" evidence="6">
    <location>
        <begin position="3"/>
        <end position="134"/>
    </location>
</feature>
<evidence type="ECO:0000256" key="4">
    <source>
        <dbReference type="ARBA" id="ARBA00022801"/>
    </source>
</evidence>
<evidence type="ECO:0000256" key="3">
    <source>
        <dbReference type="ARBA" id="ARBA00022741"/>
    </source>
</evidence>
<accession>A0ABM9I8E5</accession>
<gene>
    <name evidence="7" type="ORF">MSZNOR_4579</name>
</gene>
<dbReference type="Gene3D" id="3.90.79.10">
    <property type="entry name" value="Nucleoside Triphosphate Pyrophosphohydrolase"/>
    <property type="match status" value="1"/>
</dbReference>
<dbReference type="CDD" id="cd03428">
    <property type="entry name" value="NUDIX_Ap4A_Nudt2"/>
    <property type="match status" value="1"/>
</dbReference>
<reference evidence="7 8" key="1">
    <citation type="submission" date="2023-03" db="EMBL/GenBank/DDBJ databases">
        <authorList>
            <person name="Pearce D."/>
        </authorList>
    </citation>
    <scope>NUCLEOTIDE SEQUENCE [LARGE SCALE GENOMIC DNA]</scope>
    <source>
        <strain evidence="7">Msz</strain>
    </source>
</reference>
<evidence type="ECO:0000313" key="8">
    <source>
        <dbReference type="Proteomes" id="UP001162030"/>
    </source>
</evidence>
<evidence type="ECO:0000256" key="1">
    <source>
        <dbReference type="ARBA" id="ARBA00005582"/>
    </source>
</evidence>
<name>A0ABM9I8E5_9GAMM</name>
<keyword evidence="4 7" id="KW-0378">Hydrolase</keyword>
<dbReference type="PANTHER" id="PTHR21340">
    <property type="entry name" value="DIADENOSINE 5,5-P1,P4-TETRAPHOSPHATE PYROPHOSPHOHYDROLASE MUTT"/>
    <property type="match status" value="1"/>
</dbReference>
<keyword evidence="8" id="KW-1185">Reference proteome</keyword>
<evidence type="ECO:0000256" key="2">
    <source>
        <dbReference type="ARBA" id="ARBA00018911"/>
    </source>
</evidence>
<dbReference type="InterPro" id="IPR000086">
    <property type="entry name" value="NUDIX_hydrolase_dom"/>
</dbReference>
<dbReference type="InterPro" id="IPR015797">
    <property type="entry name" value="NUDIX_hydrolase-like_dom_sf"/>
</dbReference>
<comment type="similarity">
    <text evidence="1">Belongs to the Nudix hydrolase family.</text>
</comment>
<evidence type="ECO:0000313" key="7">
    <source>
        <dbReference type="EMBL" id="CAI8957091.1"/>
    </source>
</evidence>
<keyword evidence="3" id="KW-0547">Nucleotide-binding</keyword>
<dbReference type="PANTHER" id="PTHR21340:SF0">
    <property type="entry name" value="BIS(5'-NUCLEOSYL)-TETRAPHOSPHATASE [ASYMMETRICAL]"/>
    <property type="match status" value="1"/>
</dbReference>
<dbReference type="Proteomes" id="UP001162030">
    <property type="component" value="Chromosome"/>
</dbReference>
<proteinExistence type="inferred from homology"/>
<organism evidence="7 8">
    <name type="scientific">Methylocaldum szegediense</name>
    <dbReference type="NCBI Taxonomy" id="73780"/>
    <lineage>
        <taxon>Bacteria</taxon>
        <taxon>Pseudomonadati</taxon>
        <taxon>Pseudomonadota</taxon>
        <taxon>Gammaproteobacteria</taxon>
        <taxon>Methylococcales</taxon>
        <taxon>Methylococcaceae</taxon>
        <taxon>Methylocaldum</taxon>
    </lineage>
</organism>
<dbReference type="Pfam" id="PF00293">
    <property type="entry name" value="NUDIX"/>
    <property type="match status" value="1"/>
</dbReference>
<dbReference type="GO" id="GO:0004081">
    <property type="term" value="F:bis(5'-nucleosyl)-tetraphosphatase (asymmetrical) activity"/>
    <property type="evidence" value="ECO:0007669"/>
    <property type="project" value="UniProtKB-EC"/>
</dbReference>
<sequence length="143" mass="16391">MKTYILSAGVVIVRNHPDGPRYLLLRAFNYWDFPKGVVEEGEDPLDAALREVCEETSLTELDFRWGKGYQETPPYGAGKIARYYVAESPSGDVCLPVNPVLGRPEHDEFRWVSFEEGDKLLGPRLRPILNWADWLVTRERHDG</sequence>
<dbReference type="RefSeq" id="WP_036268628.1">
    <property type="nucleotide sequence ID" value="NZ_OX458333.1"/>
</dbReference>
<dbReference type="InterPro" id="IPR051325">
    <property type="entry name" value="Nudix_hydrolase_domain"/>
</dbReference>
<evidence type="ECO:0000256" key="5">
    <source>
        <dbReference type="ARBA" id="ARBA00032644"/>
    </source>
</evidence>